<dbReference type="RefSeq" id="WP_088765362.1">
    <property type="nucleotide sequence ID" value="NZ_CP022123.1"/>
</dbReference>
<organism evidence="1 2">
    <name type="scientific">Fusobacterium nucleatum subsp. polymorphum</name>
    <name type="common">Fusobacterium polymorphum</name>
    <dbReference type="NCBI Taxonomy" id="76857"/>
    <lineage>
        <taxon>Bacteria</taxon>
        <taxon>Fusobacteriati</taxon>
        <taxon>Fusobacteriota</taxon>
        <taxon>Fusobacteriia</taxon>
        <taxon>Fusobacteriales</taxon>
        <taxon>Fusobacteriaceae</taxon>
        <taxon>Fusobacterium</taxon>
    </lineage>
</organism>
<proteinExistence type="predicted"/>
<name>A0A241Q315_FUSNP</name>
<evidence type="ECO:0000313" key="1">
    <source>
        <dbReference type="EMBL" id="ASG29175.1"/>
    </source>
</evidence>
<accession>A0A241Q315</accession>
<keyword evidence="1" id="KW-0547">Nucleotide-binding</keyword>
<dbReference type="InterPro" id="IPR036514">
    <property type="entry name" value="SGNH_hydro_sf"/>
</dbReference>
<dbReference type="EMBL" id="CP022123">
    <property type="protein sequence ID" value="ASG29175.1"/>
    <property type="molecule type" value="Genomic_DNA"/>
</dbReference>
<keyword evidence="1" id="KW-0067">ATP-binding</keyword>
<dbReference type="GO" id="GO:0005524">
    <property type="term" value="F:ATP binding"/>
    <property type="evidence" value="ECO:0007669"/>
    <property type="project" value="UniProtKB-KW"/>
</dbReference>
<sequence length="466" mass="55855">MKNLFKSLIFLILLVLSLESFEGNIFKYYDVQTDYVYNRMKKNSLDILFIGSSHSYCTFNPKVFDHYLKCNSFNLGTGAQPFPVTYSGVVEILKKQNPKIIVLEVYALLRLPDAPFVRLHYDNMPFSMNKLNLLKNTSKISEGWQFLNSLYYHTNWKNFKNIYEKYKNRDEEYNYYYRINYKGFMGYSSNYTSEKVQYELYEKGYKNNQYPEEKGNYSSIYYGSLHDNYVDVDPLYLKLFEDLLKNLKEKDIKLILVSPPVINEPRIYAILNNPEIRRLIKLYNIDVIDFNNGERKYEKIHFLDNGHLSLSGSDVISFEVAKYLKKNYLNLIDSKNYDFNKTVEYYFYGDGEKESNYFKKVDVNLILENNIYIDFIYFYKVNDELFDLYFHIKESGEDLYKIALNDKEERVRLGDLNFEFITKYIKSENDNEGTFIYPKYYIREIAGEKYIYIQKFSVEKNSVYHF</sequence>
<dbReference type="Proteomes" id="UP000197638">
    <property type="component" value="Chromosome"/>
</dbReference>
<gene>
    <name evidence="1" type="ORF">CBG61_09950</name>
</gene>
<protein>
    <submittedName>
        <fullName evidence="1">ABC transporter ATP-binding protein</fullName>
    </submittedName>
</protein>
<evidence type="ECO:0000313" key="2">
    <source>
        <dbReference type="Proteomes" id="UP000197638"/>
    </source>
</evidence>
<dbReference type="SUPFAM" id="SSF52266">
    <property type="entry name" value="SGNH hydrolase"/>
    <property type="match status" value="1"/>
</dbReference>
<dbReference type="AlphaFoldDB" id="A0A241Q315"/>
<dbReference type="Gene3D" id="3.40.50.1110">
    <property type="entry name" value="SGNH hydrolase"/>
    <property type="match status" value="1"/>
</dbReference>
<reference evidence="1 2" key="1">
    <citation type="submission" date="2017-06" db="EMBL/GenBank/DDBJ databases">
        <title>Genome sequencing of Fusobacterium nucleatum subsp. polymorphum KCOM 1275 (=ChDC F310).</title>
        <authorList>
            <person name="Kook J.-K."/>
            <person name="Park S.-N."/>
            <person name="Lim Y.K."/>
            <person name="Roh H."/>
        </authorList>
    </citation>
    <scope>NUCLEOTIDE SEQUENCE [LARGE SCALE GENOMIC DNA]</scope>
    <source>
        <strain evidence="1 2">KCOM 1275</strain>
    </source>
</reference>